<keyword evidence="1" id="KW-0472">Membrane</keyword>
<dbReference type="Pfam" id="PF12730">
    <property type="entry name" value="ABC2_membrane_4"/>
    <property type="match status" value="1"/>
</dbReference>
<proteinExistence type="predicted"/>
<feature type="transmembrane region" description="Helical" evidence="1">
    <location>
        <begin position="59"/>
        <end position="79"/>
    </location>
</feature>
<evidence type="ECO:0000256" key="1">
    <source>
        <dbReference type="SAM" id="Phobius"/>
    </source>
</evidence>
<protein>
    <submittedName>
        <fullName evidence="2">ABC transporter permease subunit</fullName>
    </submittedName>
</protein>
<evidence type="ECO:0000313" key="2">
    <source>
        <dbReference type="EMBL" id="KAA2265834.1"/>
    </source>
</evidence>
<reference evidence="2 3" key="2">
    <citation type="submission" date="2019-09" db="EMBL/GenBank/DDBJ databases">
        <authorList>
            <person name="Jin C."/>
        </authorList>
    </citation>
    <scope>NUCLEOTIDE SEQUENCE [LARGE SCALE GENOMIC DNA]</scope>
    <source>
        <strain evidence="2 3">AN110305</strain>
    </source>
</reference>
<evidence type="ECO:0000313" key="3">
    <source>
        <dbReference type="Proteomes" id="UP000323454"/>
    </source>
</evidence>
<dbReference type="OrthoDB" id="5188656at2"/>
<keyword evidence="3" id="KW-1185">Reference proteome</keyword>
<feature type="transmembrane region" description="Helical" evidence="1">
    <location>
        <begin position="176"/>
        <end position="196"/>
    </location>
</feature>
<feature type="transmembrane region" description="Helical" evidence="1">
    <location>
        <begin position="20"/>
        <end position="39"/>
    </location>
</feature>
<organism evidence="2 3">
    <name type="scientific">Solihabitans fulvus</name>
    <dbReference type="NCBI Taxonomy" id="1892852"/>
    <lineage>
        <taxon>Bacteria</taxon>
        <taxon>Bacillati</taxon>
        <taxon>Actinomycetota</taxon>
        <taxon>Actinomycetes</taxon>
        <taxon>Pseudonocardiales</taxon>
        <taxon>Pseudonocardiaceae</taxon>
        <taxon>Solihabitans</taxon>
    </lineage>
</organism>
<feature type="transmembrane region" description="Helical" evidence="1">
    <location>
        <begin position="235"/>
        <end position="254"/>
    </location>
</feature>
<dbReference type="Proteomes" id="UP000323454">
    <property type="component" value="Unassembled WGS sequence"/>
</dbReference>
<dbReference type="AlphaFoldDB" id="A0A5B2XSH0"/>
<gene>
    <name evidence="2" type="ORF">F0L68_03730</name>
</gene>
<dbReference type="GO" id="GO:0140359">
    <property type="term" value="F:ABC-type transporter activity"/>
    <property type="evidence" value="ECO:0007669"/>
    <property type="project" value="InterPro"/>
</dbReference>
<feature type="transmembrane region" description="Helical" evidence="1">
    <location>
        <begin position="148"/>
        <end position="169"/>
    </location>
</feature>
<keyword evidence="1" id="KW-1133">Transmembrane helix</keyword>
<dbReference type="EMBL" id="VUOB01000005">
    <property type="protein sequence ID" value="KAA2265834.1"/>
    <property type="molecule type" value="Genomic_DNA"/>
</dbReference>
<accession>A0A5B2XSH0</accession>
<name>A0A5B2XSH0_9PSEU</name>
<sequence>MTAILAGEWLKLRSLRATRVILGVVAAAVLAVAALAWHVANLWDGLPPDQRGHLRVAELDLVVSLPVQLCMAVLGVLAVTSEYGTGMIRASLVAVPQRRALLAAKAAVVAAVALVVGLAALFGTFFAGKLILGDRPVAGYGAPLSDRLPMLFASALSVLVFAVVGLGVAAVARSALGVSSVVVALVYVLPMIAINLPKPWSDRVYSLLLPALPGQLAESGYAGIPYTGILPPPGALAVLVAYLALPLGAAIVLIHRRDV</sequence>
<feature type="transmembrane region" description="Helical" evidence="1">
    <location>
        <begin position="100"/>
        <end position="128"/>
    </location>
</feature>
<dbReference type="GO" id="GO:0005886">
    <property type="term" value="C:plasma membrane"/>
    <property type="evidence" value="ECO:0007669"/>
    <property type="project" value="UniProtKB-SubCell"/>
</dbReference>
<comment type="caution">
    <text evidence="2">The sequence shown here is derived from an EMBL/GenBank/DDBJ whole genome shotgun (WGS) entry which is preliminary data.</text>
</comment>
<keyword evidence="1" id="KW-0812">Transmembrane</keyword>
<reference evidence="2 3" key="1">
    <citation type="submission" date="2019-09" db="EMBL/GenBank/DDBJ databases">
        <title>Goodfellowia gen. nov., a new genus of the Pseudonocardineae related to Actinoalloteichus, containing Goodfellowia coeruleoviolacea gen. nov., comb. nov. gen. nov., comb. nov.</title>
        <authorList>
            <person name="Labeda D."/>
        </authorList>
    </citation>
    <scope>NUCLEOTIDE SEQUENCE [LARGE SCALE GENOMIC DNA]</scope>
    <source>
        <strain evidence="2 3">AN110305</strain>
    </source>
</reference>